<dbReference type="InterPro" id="IPR041677">
    <property type="entry name" value="DNA2/NAM7_AAA_11"/>
</dbReference>
<feature type="domain" description="DNA2/NAM7 helicase helicase" evidence="2">
    <location>
        <begin position="362"/>
        <end position="496"/>
    </location>
</feature>
<dbReference type="InterPro" id="IPR011335">
    <property type="entry name" value="Restrct_endonuc-II-like"/>
</dbReference>
<evidence type="ECO:0000259" key="3">
    <source>
        <dbReference type="Pfam" id="PF13087"/>
    </source>
</evidence>
<reference evidence="5 6" key="1">
    <citation type="submission" date="2021-03" db="EMBL/GenBank/DDBJ databases">
        <title>Genomic Encyclopedia of Type Strains, Phase IV (KMG-IV): sequencing the most valuable type-strain genomes for metagenomic binning, comparative biology and taxonomic classification.</title>
        <authorList>
            <person name="Goeker M."/>
        </authorList>
    </citation>
    <scope>NUCLEOTIDE SEQUENCE [LARGE SCALE GENOMIC DNA]</scope>
    <source>
        <strain evidence="5 6">DSM 25609</strain>
    </source>
</reference>
<dbReference type="InterPro" id="IPR027417">
    <property type="entry name" value="P-loop_NTPase"/>
</dbReference>
<dbReference type="Proteomes" id="UP001519345">
    <property type="component" value="Unassembled WGS sequence"/>
</dbReference>
<keyword evidence="6" id="KW-1185">Reference proteome</keyword>
<feature type="domain" description="Restriction endonuclease type II-like" evidence="4">
    <location>
        <begin position="1349"/>
        <end position="1443"/>
    </location>
</feature>
<proteinExistence type="predicted"/>
<feature type="coiled-coil region" evidence="1">
    <location>
        <begin position="461"/>
        <end position="495"/>
    </location>
</feature>
<dbReference type="Gene3D" id="3.40.960.10">
    <property type="entry name" value="VSR Endonuclease"/>
    <property type="match status" value="1"/>
</dbReference>
<keyword evidence="1" id="KW-0175">Coiled coil</keyword>
<dbReference type="EMBL" id="JAGGKX010000025">
    <property type="protein sequence ID" value="MBP1971358.1"/>
    <property type="molecule type" value="Genomic_DNA"/>
</dbReference>
<dbReference type="Pfam" id="PF13087">
    <property type="entry name" value="AAA_12"/>
    <property type="match status" value="1"/>
</dbReference>
<dbReference type="InterPro" id="IPR045055">
    <property type="entry name" value="DNA2/NAM7-like"/>
</dbReference>
<dbReference type="PANTHER" id="PTHR10887">
    <property type="entry name" value="DNA2/NAM7 HELICASE FAMILY"/>
    <property type="match status" value="1"/>
</dbReference>
<organism evidence="5 6">
    <name type="scientific">Virgibacillus natechei</name>
    <dbReference type="NCBI Taxonomy" id="1216297"/>
    <lineage>
        <taxon>Bacteria</taxon>
        <taxon>Bacillati</taxon>
        <taxon>Bacillota</taxon>
        <taxon>Bacilli</taxon>
        <taxon>Bacillales</taxon>
        <taxon>Bacillaceae</taxon>
        <taxon>Virgibacillus</taxon>
    </lineage>
</organism>
<dbReference type="Pfam" id="PF18741">
    <property type="entry name" value="MTES_1575"/>
    <property type="match status" value="1"/>
</dbReference>
<evidence type="ECO:0000259" key="4">
    <source>
        <dbReference type="Pfam" id="PF18741"/>
    </source>
</evidence>
<evidence type="ECO:0000313" key="6">
    <source>
        <dbReference type="Proteomes" id="UP001519345"/>
    </source>
</evidence>
<evidence type="ECO:0000259" key="2">
    <source>
        <dbReference type="Pfam" id="PF13086"/>
    </source>
</evidence>
<dbReference type="InterPro" id="IPR041679">
    <property type="entry name" value="DNA2/NAM7-like_C"/>
</dbReference>
<dbReference type="RefSeq" id="WP_209464421.1">
    <property type="nucleotide sequence ID" value="NZ_CP110224.1"/>
</dbReference>
<keyword evidence="5" id="KW-0540">Nuclease</keyword>
<keyword evidence="5" id="KW-0378">Hydrolase</keyword>
<accession>A0ABS4IK71</accession>
<sequence>MSEVAETTDVAKIFEYLLAVKNLNEKTILSVQQYEKVWWVQDFPNLQGCYVGGGGEVEDAWLEVHKQKITSAPTPPVAISEWVKHWDKPSTEPIKVVQIYKGIDQDNGQEIFEKFTDDEERVSKFEEWLEEKWRPWAKEMRPKLEIQKVYDQLFATHQQLQREMDDIEIAWGHGLLNWQVNGEKIQRHVLVTKLELQFQPKRGLFALIPTTKGTELETDMLPTNDVPNMSRIMEMEGQVKEADLDPWNVDSMEPFFKEIAHTISPYGSYIKQTGKPSITNNPLITYTPAIFLRKSGNRLWQKELETAIEKVENGYPVPNSIKLLTANGEVESQPEPEAESGRTTKKEWQGVGEQLLFPLPTNNAQKLIATKLSNNDGVLVQGPPGTGKSHTIANLISHLLAHGKRVLVTSEKERALQVLRDKIPEEIRALVVSVLGGDSRSVKEIEDSIKFIAENLDSQQPETLEKNIQGLEKELDQTKRNIARINTEINQTAEAENTPITIESETYTPLEASKWLNENSTHGWIPDRITLNDDFPLHEDETKEFFKLHGIIKGEDRKLLSKNQLATRDIVQPDVFEKAVSQVKSTEQDLKPYENVISDWDVKDLTYHFNIEEKVKLVEKSMRKLAVIQEETWRSLLLKEILGDAERQDNWSDFHKNVYDEVRQIEAIDSDLIAEEIVIPENVNHTILKEDLEVIKQRLEDNKSIGWMFKNILGRKYSYIFEQCKINGLEIRHKQDVEKILKYTDGNILIQKLVLKWNRTMNEYQGPTIDENQKRMTTTVKQLLDDMGQMVRWEKDIIHELDGIRDEIVIPRKPQWDSMEWFTTLKNGLTAIYYQQQLKQANTIFNTTTDTLAQANAKSGNMEIVDALLTACHEKDVALWKESWNELKRLEELNESFHRYKELHEKIEKMAPLWLEQLEEQGGQGEAMYPPEDLRLAWKWKKLSTWIEDIESKSTIEKLEEDLQLETNNESKIIKQLVATSTWKSQIERTTKEQKRSLFAWLKAIQRVGKGTGKYANVYRKEASKEMATARGAIPVWIMPIKSVIENLDLTADQFDVVIVDESSQSNLFSLSALLRGKKAVIVGDDNQISPESVGTDIGETHGLIDRYLNNIPNKLQFEMKTSLYDTASRVFDSKIILKEHFRCVPEIIQFSNDFMYGGMIDPLRLPLGNEALDPPVKAIRVADGYRKEDSKKAINEPEAEAIVEEIARLCKEEQYANKTFGVISLQGYDQANIIENKLREAIGEEEMINRQIICGDAYSFQGDERDVIFMSLVAAPNMRIGPMTGRSAYQRFNVAASRARDQMLLFHSVELNDLNPECARYRLLQYCKEPYRVQQEIDEVQDEFDSKFEEDVFRLIKARGYRVIPQVKVGTLGKRIDLVVEGMRNRLAVECDGDRWHGLDKWEEDIERQRVLERVGWTFWRIRGSQFYLDREKALEPLWKKLDEMGIQPGG</sequence>
<evidence type="ECO:0000256" key="1">
    <source>
        <dbReference type="SAM" id="Coils"/>
    </source>
</evidence>
<evidence type="ECO:0000313" key="5">
    <source>
        <dbReference type="EMBL" id="MBP1971358.1"/>
    </source>
</evidence>
<protein>
    <submittedName>
        <fullName evidence="5">Very-short-patch-repair endonuclease/ribosomal protein L29</fullName>
    </submittedName>
</protein>
<dbReference type="InterPro" id="IPR047187">
    <property type="entry name" value="SF1_C_Upf1"/>
</dbReference>
<comment type="caution">
    <text evidence="5">The sequence shown here is derived from an EMBL/GenBank/DDBJ whole genome shotgun (WGS) entry which is preliminary data.</text>
</comment>
<name>A0ABS4IK71_9BACI</name>
<dbReference type="CDD" id="cd18808">
    <property type="entry name" value="SF1_C_Upf1"/>
    <property type="match status" value="1"/>
</dbReference>
<gene>
    <name evidence="5" type="ORF">J2Z83_003497</name>
</gene>
<keyword evidence="5" id="KW-0255">Endonuclease</keyword>
<dbReference type="SUPFAM" id="SSF52980">
    <property type="entry name" value="Restriction endonuclease-like"/>
    <property type="match status" value="1"/>
</dbReference>
<dbReference type="GO" id="GO:0004519">
    <property type="term" value="F:endonuclease activity"/>
    <property type="evidence" value="ECO:0007669"/>
    <property type="project" value="UniProtKB-KW"/>
</dbReference>
<feature type="domain" description="DNA2/NAM7 helicase-like C-terminal" evidence="3">
    <location>
        <begin position="1121"/>
        <end position="1306"/>
    </location>
</feature>
<dbReference type="Pfam" id="PF13086">
    <property type="entry name" value="AAA_11"/>
    <property type="match status" value="1"/>
</dbReference>
<dbReference type="PANTHER" id="PTHR10887:SF495">
    <property type="entry name" value="HELICASE SENATAXIN ISOFORM X1-RELATED"/>
    <property type="match status" value="1"/>
</dbReference>
<dbReference type="InterPro" id="IPR049468">
    <property type="entry name" value="Restrct_endonuc-II-like_dom"/>
</dbReference>
<dbReference type="SUPFAM" id="SSF52540">
    <property type="entry name" value="P-loop containing nucleoside triphosphate hydrolases"/>
    <property type="match status" value="1"/>
</dbReference>
<dbReference type="Gene3D" id="3.40.50.300">
    <property type="entry name" value="P-loop containing nucleotide triphosphate hydrolases"/>
    <property type="match status" value="3"/>
</dbReference>